<dbReference type="InterPro" id="IPR015424">
    <property type="entry name" value="PyrdxlP-dep_Trfase"/>
</dbReference>
<organism evidence="6 7">
    <name type="scientific">Peptococcus niger</name>
    <dbReference type="NCBI Taxonomy" id="2741"/>
    <lineage>
        <taxon>Bacteria</taxon>
        <taxon>Bacillati</taxon>
        <taxon>Bacillota</taxon>
        <taxon>Clostridia</taxon>
        <taxon>Eubacteriales</taxon>
        <taxon>Peptococcaceae</taxon>
        <taxon>Peptococcus</taxon>
    </lineage>
</organism>
<comment type="catalytic activity">
    <reaction evidence="3 4">
        <text>N(6)-[(R)-lipoyl]-L-lysyl-[glycine-cleavage complex H protein] + glycine + H(+) = N(6)-[(R)-S(8)-aminomethyldihydrolipoyl]-L-lysyl-[glycine-cleavage complex H protein] + CO2</text>
        <dbReference type="Rhea" id="RHEA:24304"/>
        <dbReference type="Rhea" id="RHEA-COMP:10494"/>
        <dbReference type="Rhea" id="RHEA-COMP:10495"/>
        <dbReference type="ChEBI" id="CHEBI:15378"/>
        <dbReference type="ChEBI" id="CHEBI:16526"/>
        <dbReference type="ChEBI" id="CHEBI:57305"/>
        <dbReference type="ChEBI" id="CHEBI:83099"/>
        <dbReference type="ChEBI" id="CHEBI:83143"/>
        <dbReference type="EC" id="1.4.4.2"/>
    </reaction>
</comment>
<dbReference type="SUPFAM" id="SSF53383">
    <property type="entry name" value="PLP-dependent transferases"/>
    <property type="match status" value="1"/>
</dbReference>
<dbReference type="Pfam" id="PF02347">
    <property type="entry name" value="GDC-P"/>
    <property type="match status" value="1"/>
</dbReference>
<proteinExistence type="inferred from homology"/>
<dbReference type="RefSeq" id="WP_091792311.1">
    <property type="nucleotide sequence ID" value="NZ_FNAF01000014.1"/>
</dbReference>
<dbReference type="STRING" id="2741.SAMN04489866_11414"/>
<dbReference type="Gene3D" id="3.90.1150.10">
    <property type="entry name" value="Aspartate Aminotransferase, domain 1"/>
    <property type="match status" value="1"/>
</dbReference>
<dbReference type="GO" id="GO:0019464">
    <property type="term" value="P:glycine decarboxylation via glycine cleavage system"/>
    <property type="evidence" value="ECO:0007669"/>
    <property type="project" value="UniProtKB-UniRule"/>
</dbReference>
<dbReference type="CDD" id="cd00613">
    <property type="entry name" value="GDC-P"/>
    <property type="match status" value="1"/>
</dbReference>
<dbReference type="InterPro" id="IPR015422">
    <property type="entry name" value="PyrdxlP-dep_Trfase_small"/>
</dbReference>
<comment type="function">
    <text evidence="1 4">The glycine cleavage system catalyzes the degradation of glycine. The P protein binds the alpha-amino group of glycine through its pyridoxal phosphate cofactor; CO(2) is released and the remaining methylamine moiety is then transferred to the lipoamide cofactor of the H protein.</text>
</comment>
<dbReference type="Proteomes" id="UP000198995">
    <property type="component" value="Unassembled WGS sequence"/>
</dbReference>
<evidence type="ECO:0000259" key="5">
    <source>
        <dbReference type="Pfam" id="PF02347"/>
    </source>
</evidence>
<evidence type="ECO:0000313" key="6">
    <source>
        <dbReference type="EMBL" id="SDE03835.1"/>
    </source>
</evidence>
<reference evidence="6 7" key="1">
    <citation type="submission" date="2016-10" db="EMBL/GenBank/DDBJ databases">
        <authorList>
            <person name="de Groot N.N."/>
        </authorList>
    </citation>
    <scope>NUCLEOTIDE SEQUENCE [LARGE SCALE GENOMIC DNA]</scope>
    <source>
        <strain evidence="6 7">DSM 20475</strain>
    </source>
</reference>
<dbReference type="OrthoDB" id="9771867at2"/>
<name>A0A1G6ZPR8_PEPNI</name>
<comment type="similarity">
    <text evidence="4">Belongs to the GcvP family. N-terminal subunit subfamily.</text>
</comment>
<dbReference type="EC" id="1.4.4.2" evidence="4"/>
<protein>
    <recommendedName>
        <fullName evidence="4">Probable glycine dehydrogenase (decarboxylating) subunit 1</fullName>
        <ecNumber evidence="4">1.4.4.2</ecNumber>
    </recommendedName>
    <alternativeName>
        <fullName evidence="4">Glycine cleavage system P-protein subunit 1</fullName>
    </alternativeName>
    <alternativeName>
        <fullName evidence="4">Glycine decarboxylase subunit 1</fullName>
    </alternativeName>
    <alternativeName>
        <fullName evidence="4">Glycine dehydrogenase (aminomethyl-transferring) subunit 1</fullName>
    </alternativeName>
</protein>
<dbReference type="InterPro" id="IPR015421">
    <property type="entry name" value="PyrdxlP-dep_Trfase_major"/>
</dbReference>
<dbReference type="InterPro" id="IPR049315">
    <property type="entry name" value="GDC-P_N"/>
</dbReference>
<dbReference type="Gene3D" id="3.40.640.10">
    <property type="entry name" value="Type I PLP-dependent aspartate aminotransferase-like (Major domain)"/>
    <property type="match status" value="1"/>
</dbReference>
<dbReference type="EMBL" id="FNAF01000014">
    <property type="protein sequence ID" value="SDE03835.1"/>
    <property type="molecule type" value="Genomic_DNA"/>
</dbReference>
<dbReference type="PIRSF" id="PIRSF006815">
    <property type="entry name" value="GcvPA"/>
    <property type="match status" value="1"/>
</dbReference>
<dbReference type="GO" id="GO:0009116">
    <property type="term" value="P:nucleoside metabolic process"/>
    <property type="evidence" value="ECO:0007669"/>
    <property type="project" value="InterPro"/>
</dbReference>
<feature type="domain" description="Glycine cleavage system P-protein N-terminal" evidence="5">
    <location>
        <begin position="3"/>
        <end position="429"/>
    </location>
</feature>
<dbReference type="InterPro" id="IPR023010">
    <property type="entry name" value="GcvPA"/>
</dbReference>
<evidence type="ECO:0000256" key="4">
    <source>
        <dbReference type="HAMAP-Rule" id="MF_00712"/>
    </source>
</evidence>
<dbReference type="PANTHER" id="PTHR42806">
    <property type="entry name" value="GLYCINE CLEAVAGE SYSTEM P-PROTEIN"/>
    <property type="match status" value="1"/>
</dbReference>
<comment type="subunit">
    <text evidence="4">The glycine cleavage system is composed of four proteins: P, T, L and H. In this organism, the P 'protein' is a heterodimer of two subunits.</text>
</comment>
<keyword evidence="7" id="KW-1185">Reference proteome</keyword>
<sequence>MGSYIPVNEADRREMLAAIGVEEPADLYADIPAAVRLRGGLDLPTGLPEQAVRRQMTHLARRNRPYETVLRGAGSYRHYIPAAVSQIAAKENFLTCYTPYQAEISQGVLQGIFEFQTMIADLTTMDAANASVYDGATAAGEAMAMSRDRKKTKVLCAGTVNPMTAQVMATYAGGANAPFDMVPEADGRIDMAALQAALKDPEVCALYVESPNYYGLIENMSAVSEAVHAAGARLIFGANPLALAIYESPAAFGADIVVGDGQPLGLSMHYGGPSVGFMATTKKLMRRLPGRIVGETVDAEGNRAYVLTLQAREQHIRREKASSNICSNQALCALTTAIYMSLMGPDGLRDVALQSRAKAHYFADQLAGLGYRRLHDGPFFHEFVTTTPLPCDRVAEILAAEGILSGLPLAEDRMLWCVTEAVRKEELDLAIDRLKEAAQ</sequence>
<dbReference type="InterPro" id="IPR020581">
    <property type="entry name" value="GDC_P"/>
</dbReference>
<evidence type="ECO:0000256" key="2">
    <source>
        <dbReference type="ARBA" id="ARBA00023002"/>
    </source>
</evidence>
<keyword evidence="2 4" id="KW-0560">Oxidoreductase</keyword>
<evidence type="ECO:0000256" key="1">
    <source>
        <dbReference type="ARBA" id="ARBA00003788"/>
    </source>
</evidence>
<dbReference type="PANTHER" id="PTHR42806:SF1">
    <property type="entry name" value="GLYCINE DEHYDROGENASE (DECARBOXYLATING)"/>
    <property type="match status" value="1"/>
</dbReference>
<gene>
    <name evidence="4" type="primary">gcvPA</name>
    <name evidence="6" type="ORF">SAMN04489866_11414</name>
</gene>
<dbReference type="NCBIfam" id="NF001696">
    <property type="entry name" value="PRK00451.1"/>
    <property type="match status" value="1"/>
</dbReference>
<evidence type="ECO:0000256" key="3">
    <source>
        <dbReference type="ARBA" id="ARBA00049026"/>
    </source>
</evidence>
<evidence type="ECO:0000313" key="7">
    <source>
        <dbReference type="Proteomes" id="UP000198995"/>
    </source>
</evidence>
<dbReference type="GO" id="GO:0004375">
    <property type="term" value="F:glycine dehydrogenase (decarboxylating) activity"/>
    <property type="evidence" value="ECO:0007669"/>
    <property type="project" value="UniProtKB-EC"/>
</dbReference>
<dbReference type="AlphaFoldDB" id="A0A1G6ZPR8"/>
<accession>A0A1G6ZPR8</accession>
<dbReference type="HAMAP" id="MF_00712">
    <property type="entry name" value="GcvPA"/>
    <property type="match status" value="1"/>
</dbReference>